<sequence length="86" mass="9709">MPRRKVGIMGAFVLPLRFCDVAIIGLQYLEMLMHFASDVSNVSYKGVYLRDMNYNFRKSLRLSSSMFGGLISWVLSLALLGKITSL</sequence>
<reference evidence="2" key="1">
    <citation type="submission" date="2023-08" db="EMBL/GenBank/DDBJ databases">
        <title>A de novo genome assembly of Solanum verrucosum Schlechtendal, a Mexican diploid species geographically isolated from the other diploid A-genome species in potato relatives.</title>
        <authorList>
            <person name="Hosaka K."/>
        </authorList>
    </citation>
    <scope>NUCLEOTIDE SEQUENCE</scope>
    <source>
        <tissue evidence="2">Young leaves</tissue>
    </source>
</reference>
<dbReference type="Proteomes" id="UP001234989">
    <property type="component" value="Chromosome 8"/>
</dbReference>
<evidence type="ECO:0000313" key="2">
    <source>
        <dbReference type="EMBL" id="WMV42018.1"/>
    </source>
</evidence>
<keyword evidence="1" id="KW-1133">Transmembrane helix</keyword>
<dbReference type="EMBL" id="CP133619">
    <property type="protein sequence ID" value="WMV42018.1"/>
    <property type="molecule type" value="Genomic_DNA"/>
</dbReference>
<keyword evidence="1" id="KW-0812">Transmembrane</keyword>
<dbReference type="AlphaFoldDB" id="A0AAF0ZLF8"/>
<protein>
    <submittedName>
        <fullName evidence="2">Uncharacterized protein</fullName>
    </submittedName>
</protein>
<keyword evidence="1" id="KW-0472">Membrane</keyword>
<gene>
    <name evidence="2" type="ORF">MTR67_035403</name>
</gene>
<evidence type="ECO:0000313" key="3">
    <source>
        <dbReference type="Proteomes" id="UP001234989"/>
    </source>
</evidence>
<accession>A0AAF0ZLF8</accession>
<keyword evidence="3" id="KW-1185">Reference proteome</keyword>
<evidence type="ECO:0000256" key="1">
    <source>
        <dbReference type="SAM" id="Phobius"/>
    </source>
</evidence>
<name>A0AAF0ZLF8_SOLVR</name>
<proteinExistence type="predicted"/>
<feature type="transmembrane region" description="Helical" evidence="1">
    <location>
        <begin position="62"/>
        <end position="80"/>
    </location>
</feature>
<organism evidence="2 3">
    <name type="scientific">Solanum verrucosum</name>
    <dbReference type="NCBI Taxonomy" id="315347"/>
    <lineage>
        <taxon>Eukaryota</taxon>
        <taxon>Viridiplantae</taxon>
        <taxon>Streptophyta</taxon>
        <taxon>Embryophyta</taxon>
        <taxon>Tracheophyta</taxon>
        <taxon>Spermatophyta</taxon>
        <taxon>Magnoliopsida</taxon>
        <taxon>eudicotyledons</taxon>
        <taxon>Gunneridae</taxon>
        <taxon>Pentapetalae</taxon>
        <taxon>asterids</taxon>
        <taxon>lamiids</taxon>
        <taxon>Solanales</taxon>
        <taxon>Solanaceae</taxon>
        <taxon>Solanoideae</taxon>
        <taxon>Solaneae</taxon>
        <taxon>Solanum</taxon>
    </lineage>
</organism>